<dbReference type="InterPro" id="IPR001453">
    <property type="entry name" value="MoaB/Mog_dom"/>
</dbReference>
<feature type="domain" description="MoaB/Mog" evidence="3">
    <location>
        <begin position="6"/>
        <end position="150"/>
    </location>
</feature>
<dbReference type="Pfam" id="PF00994">
    <property type="entry name" value="MoCF_biosynth"/>
    <property type="match status" value="1"/>
</dbReference>
<dbReference type="EMBL" id="LAZR01028899">
    <property type="protein sequence ID" value="KKL61176.1"/>
    <property type="molecule type" value="Genomic_DNA"/>
</dbReference>
<dbReference type="CDD" id="cd00886">
    <property type="entry name" value="MogA_MoaB"/>
    <property type="match status" value="1"/>
</dbReference>
<comment type="pathway">
    <text evidence="1">Cofactor biosynthesis; molybdopterin biosynthesis.</text>
</comment>
<evidence type="ECO:0000259" key="3">
    <source>
        <dbReference type="SMART" id="SM00852"/>
    </source>
</evidence>
<proteinExistence type="predicted"/>
<dbReference type="InterPro" id="IPR051920">
    <property type="entry name" value="MPT_Adenylyltrnsfr/MoaC-Rel"/>
</dbReference>
<gene>
    <name evidence="4" type="ORF">LCGC14_2197960</name>
</gene>
<evidence type="ECO:0000256" key="2">
    <source>
        <dbReference type="ARBA" id="ARBA00023150"/>
    </source>
</evidence>
<dbReference type="GO" id="GO:0006777">
    <property type="term" value="P:Mo-molybdopterin cofactor biosynthetic process"/>
    <property type="evidence" value="ECO:0007669"/>
    <property type="project" value="UniProtKB-KW"/>
</dbReference>
<keyword evidence="2" id="KW-0501">Molybdenum cofactor biosynthesis</keyword>
<accession>A0A0F9E4Q2</accession>
<sequence length="163" mass="17512">MSFLAGILTISDKGARGERDDTSGAAIREMLSALEVTVERYEVIPDDRAPITQRLIAWADDDGLDLIVTTGGTGLGPRDTTPEATREAIDYEAPGMAEAMRLEGLKHTPMAMLSRAVVGVRGRTLIVNLPGSPRGVRENLSVLLPVLPHALEMLRGQTEHQGS</sequence>
<dbReference type="AlphaFoldDB" id="A0A0F9E4Q2"/>
<organism evidence="4">
    <name type="scientific">marine sediment metagenome</name>
    <dbReference type="NCBI Taxonomy" id="412755"/>
    <lineage>
        <taxon>unclassified sequences</taxon>
        <taxon>metagenomes</taxon>
        <taxon>ecological metagenomes</taxon>
    </lineage>
</organism>
<evidence type="ECO:0000313" key="4">
    <source>
        <dbReference type="EMBL" id="KKL61176.1"/>
    </source>
</evidence>
<dbReference type="SMART" id="SM00852">
    <property type="entry name" value="MoCF_biosynth"/>
    <property type="match status" value="1"/>
</dbReference>
<dbReference type="PROSITE" id="PS01078">
    <property type="entry name" value="MOCF_BIOSYNTHESIS_1"/>
    <property type="match status" value="1"/>
</dbReference>
<dbReference type="NCBIfam" id="TIGR00177">
    <property type="entry name" value="molyb_syn"/>
    <property type="match status" value="1"/>
</dbReference>
<dbReference type="SUPFAM" id="SSF53218">
    <property type="entry name" value="Molybdenum cofactor biosynthesis proteins"/>
    <property type="match status" value="1"/>
</dbReference>
<comment type="caution">
    <text evidence="4">The sequence shown here is derived from an EMBL/GenBank/DDBJ whole genome shotgun (WGS) entry which is preliminary data.</text>
</comment>
<evidence type="ECO:0000256" key="1">
    <source>
        <dbReference type="ARBA" id="ARBA00005046"/>
    </source>
</evidence>
<feature type="non-terminal residue" evidence="4">
    <location>
        <position position="163"/>
    </location>
</feature>
<dbReference type="PANTHER" id="PTHR43764">
    <property type="entry name" value="MOLYBDENUM COFACTOR BIOSYNTHESIS"/>
    <property type="match status" value="1"/>
</dbReference>
<dbReference type="InterPro" id="IPR036425">
    <property type="entry name" value="MoaB/Mog-like_dom_sf"/>
</dbReference>
<dbReference type="PANTHER" id="PTHR43764:SF1">
    <property type="entry name" value="MOLYBDOPTERIN MOLYBDOTRANSFERASE"/>
    <property type="match status" value="1"/>
</dbReference>
<reference evidence="4" key="1">
    <citation type="journal article" date="2015" name="Nature">
        <title>Complex archaea that bridge the gap between prokaryotes and eukaryotes.</title>
        <authorList>
            <person name="Spang A."/>
            <person name="Saw J.H."/>
            <person name="Jorgensen S.L."/>
            <person name="Zaremba-Niedzwiedzka K."/>
            <person name="Martijn J."/>
            <person name="Lind A.E."/>
            <person name="van Eijk R."/>
            <person name="Schleper C."/>
            <person name="Guy L."/>
            <person name="Ettema T.J."/>
        </authorList>
    </citation>
    <scope>NUCLEOTIDE SEQUENCE</scope>
</reference>
<name>A0A0F9E4Q2_9ZZZZ</name>
<dbReference type="InterPro" id="IPR008284">
    <property type="entry name" value="MoCF_biosynth_CS"/>
</dbReference>
<dbReference type="Gene3D" id="3.40.980.10">
    <property type="entry name" value="MoaB/Mog-like domain"/>
    <property type="match status" value="1"/>
</dbReference>
<protein>
    <recommendedName>
        <fullName evidence="3">MoaB/Mog domain-containing protein</fullName>
    </recommendedName>
</protein>